<evidence type="ECO:0000256" key="2">
    <source>
        <dbReference type="SAM" id="Phobius"/>
    </source>
</evidence>
<evidence type="ECO:0000313" key="4">
    <source>
        <dbReference type="Proteomes" id="UP000615989"/>
    </source>
</evidence>
<evidence type="ECO:0000313" key="3">
    <source>
        <dbReference type="EMBL" id="NMG26307.1"/>
    </source>
</evidence>
<dbReference type="EMBL" id="WTVG01000064">
    <property type="protein sequence ID" value="NMG26307.1"/>
    <property type="molecule type" value="Genomic_DNA"/>
</dbReference>
<dbReference type="Gene3D" id="1.25.40.10">
    <property type="entry name" value="Tetratricopeptide repeat domain"/>
    <property type="match status" value="1"/>
</dbReference>
<dbReference type="Pfam" id="PF08238">
    <property type="entry name" value="Sel1"/>
    <property type="match status" value="3"/>
</dbReference>
<dbReference type="InterPro" id="IPR011990">
    <property type="entry name" value="TPR-like_helical_dom_sf"/>
</dbReference>
<feature type="transmembrane region" description="Helical" evidence="2">
    <location>
        <begin position="60"/>
        <end position="80"/>
    </location>
</feature>
<keyword evidence="2" id="KW-0812">Transmembrane</keyword>
<gene>
    <name evidence="3" type="ORF">GO606_16610</name>
</gene>
<evidence type="ECO:0000256" key="1">
    <source>
        <dbReference type="SAM" id="MobiDB-lite"/>
    </source>
</evidence>
<feature type="region of interest" description="Disordered" evidence="1">
    <location>
        <begin position="1"/>
        <end position="30"/>
    </location>
</feature>
<keyword evidence="2" id="KW-1133">Transmembrane helix</keyword>
<dbReference type="PANTHER" id="PTHR43628:SF1">
    <property type="entry name" value="CHITIN SYNTHASE REGULATORY FACTOR 2-RELATED"/>
    <property type="match status" value="1"/>
</dbReference>
<protein>
    <submittedName>
        <fullName evidence="3">Sel1 repeat family protein</fullName>
    </submittedName>
</protein>
<name>A0ABX1PNZ3_9RHOO</name>
<dbReference type="InterPro" id="IPR006597">
    <property type="entry name" value="Sel1-like"/>
</dbReference>
<dbReference type="PANTHER" id="PTHR43628">
    <property type="entry name" value="ACTIVATOR OF C KINASE PROTEIN 1-RELATED"/>
    <property type="match status" value="1"/>
</dbReference>
<comment type="caution">
    <text evidence="3">The sequence shown here is derived from an EMBL/GenBank/DDBJ whole genome shotgun (WGS) entry which is preliminary data.</text>
</comment>
<sequence length="272" mass="29668">MSLHATVTCPSCGSTDCRKSKWQSESEKPVHTGNRPYRCRACAHRFHAPERKRSRWRNGASFMVPVLVMVAVMAAVIALGSRTSDEIPAQNLPGVPTPIDPYTLRAAHEGDAAAQLRIAKTLLLDSASDRAQSLEAVRWLRAAADSEHPGAMVELGKLYRSGFGVLQDYDQAARWIRTAAARGDAEGMLELGRLYRDGVGFPRDPVRAYVWFNRAAAALNIEAVRDRDEIARSLDADELKQAQAQSSKVESGEAEADPVKERRGAGESVTAG</sequence>
<keyword evidence="2" id="KW-0472">Membrane</keyword>
<reference evidence="3" key="1">
    <citation type="submission" date="2019-12" db="EMBL/GenBank/DDBJ databases">
        <title>Comparative genomics gives insights into the taxonomy of the Azoarcus-Aromatoleum group and reveals separate origins of nif in the plant-associated Azoarcus and non-plant-associated Aromatoleum sub-groups.</title>
        <authorList>
            <person name="Lafos M."/>
            <person name="Maluk M."/>
            <person name="Batista M."/>
            <person name="Junghare M."/>
            <person name="Carmona M."/>
            <person name="Faoro H."/>
            <person name="Cruz L.M."/>
            <person name="Battistoni F."/>
            <person name="De Souza E."/>
            <person name="Pedrosa F."/>
            <person name="Chen W.-M."/>
            <person name="Poole P.S."/>
            <person name="Dixon R.A."/>
            <person name="James E.K."/>
        </authorList>
    </citation>
    <scope>NUCLEOTIDE SEQUENCE</scope>
    <source>
        <strain evidence="3">LuFRes1</strain>
    </source>
</reference>
<organism evidence="3 4">
    <name type="scientific">Aromatoleum anaerobium</name>
    <dbReference type="NCBI Taxonomy" id="182180"/>
    <lineage>
        <taxon>Bacteria</taxon>
        <taxon>Pseudomonadati</taxon>
        <taxon>Pseudomonadota</taxon>
        <taxon>Betaproteobacteria</taxon>
        <taxon>Rhodocyclales</taxon>
        <taxon>Rhodocyclaceae</taxon>
        <taxon>Aromatoleum</taxon>
    </lineage>
</organism>
<accession>A0ABX1PNZ3</accession>
<feature type="compositionally biased region" description="Basic and acidic residues" evidence="1">
    <location>
        <begin position="16"/>
        <end position="30"/>
    </location>
</feature>
<dbReference type="InterPro" id="IPR052945">
    <property type="entry name" value="Mitotic_Regulator"/>
</dbReference>
<feature type="region of interest" description="Disordered" evidence="1">
    <location>
        <begin position="241"/>
        <end position="272"/>
    </location>
</feature>
<keyword evidence="4" id="KW-1185">Reference proteome</keyword>
<dbReference type="SUPFAM" id="SSF81901">
    <property type="entry name" value="HCP-like"/>
    <property type="match status" value="1"/>
</dbReference>
<dbReference type="SMART" id="SM00671">
    <property type="entry name" value="SEL1"/>
    <property type="match status" value="3"/>
</dbReference>
<proteinExistence type="predicted"/>
<dbReference type="Proteomes" id="UP000615989">
    <property type="component" value="Unassembled WGS sequence"/>
</dbReference>